<comment type="caution">
    <text evidence="2">The sequence shown here is derived from an EMBL/GenBank/DDBJ whole genome shotgun (WGS) entry which is preliminary data.</text>
</comment>
<dbReference type="EMBL" id="JACSCY010000015">
    <property type="protein sequence ID" value="MBC6612486.1"/>
    <property type="molecule type" value="Genomic_DNA"/>
</dbReference>
<keyword evidence="3" id="KW-1185">Reference proteome</keyword>
<name>A0ABR7MN25_9BACT</name>
<evidence type="ECO:0008006" key="4">
    <source>
        <dbReference type="Google" id="ProtNLM"/>
    </source>
</evidence>
<dbReference type="RefSeq" id="WP_187320721.1">
    <property type="nucleotide sequence ID" value="NZ_JACSCY010000015.1"/>
</dbReference>
<keyword evidence="1" id="KW-1133">Transmembrane helix</keyword>
<accession>A0ABR7MN25</accession>
<evidence type="ECO:0000256" key="1">
    <source>
        <dbReference type="SAM" id="Phobius"/>
    </source>
</evidence>
<proteinExistence type="predicted"/>
<dbReference type="Proteomes" id="UP000622017">
    <property type="component" value="Unassembled WGS sequence"/>
</dbReference>
<gene>
    <name evidence="2" type="ORF">H8B15_16300</name>
</gene>
<evidence type="ECO:0000313" key="3">
    <source>
        <dbReference type="Proteomes" id="UP000622017"/>
    </source>
</evidence>
<protein>
    <recommendedName>
        <fullName evidence="4">Transmembrane protein</fullName>
    </recommendedName>
</protein>
<keyword evidence="1" id="KW-0812">Transmembrane</keyword>
<organism evidence="2 3">
    <name type="scientific">Hymenobacter citatus</name>
    <dbReference type="NCBI Taxonomy" id="2763506"/>
    <lineage>
        <taxon>Bacteria</taxon>
        <taxon>Pseudomonadati</taxon>
        <taxon>Bacteroidota</taxon>
        <taxon>Cytophagia</taxon>
        <taxon>Cytophagales</taxon>
        <taxon>Hymenobacteraceae</taxon>
        <taxon>Hymenobacter</taxon>
    </lineage>
</organism>
<keyword evidence="1" id="KW-0472">Membrane</keyword>
<feature type="transmembrane region" description="Helical" evidence="1">
    <location>
        <begin position="68"/>
        <end position="92"/>
    </location>
</feature>
<reference evidence="2 3" key="1">
    <citation type="submission" date="2020-08" db="EMBL/GenBank/DDBJ databases">
        <title>Hymenobacter sp.</title>
        <authorList>
            <person name="Kim M.K."/>
        </authorList>
    </citation>
    <scope>NUCLEOTIDE SEQUENCE [LARGE SCALE GENOMIC DNA]</scope>
    <source>
        <strain evidence="2 3">BT507</strain>
    </source>
</reference>
<sequence length="130" mass="13759">MLLLGSELHAQSAGMVKPPTASFSRSDTVRAVQRVFSSHRTGGWIWTAVGGLFAVRIASVAATSSSDAWAGSTGGTVVGIAVLGGVPAGIGVGKLTRFSQQKEEQTVVLYQQSGILPPYIRKRLKPKFFR</sequence>
<feature type="transmembrane region" description="Helical" evidence="1">
    <location>
        <begin position="43"/>
        <end position="62"/>
    </location>
</feature>
<evidence type="ECO:0000313" key="2">
    <source>
        <dbReference type="EMBL" id="MBC6612486.1"/>
    </source>
</evidence>